<evidence type="ECO:0000259" key="2">
    <source>
        <dbReference type="PROSITE" id="PS50835"/>
    </source>
</evidence>
<name>A0ABN8QAT3_9CNID</name>
<evidence type="ECO:0000313" key="4">
    <source>
        <dbReference type="Proteomes" id="UP001159405"/>
    </source>
</evidence>
<dbReference type="PANTHER" id="PTHR10075:SF14">
    <property type="entry name" value="CELL ADHESION MOLECULE DSCAM2-RELATED"/>
    <property type="match status" value="1"/>
</dbReference>
<feature type="domain" description="Ig-like" evidence="2">
    <location>
        <begin position="1"/>
        <end position="76"/>
    </location>
</feature>
<proteinExistence type="predicted"/>
<dbReference type="Pfam" id="PF13927">
    <property type="entry name" value="Ig_3"/>
    <property type="match status" value="1"/>
</dbReference>
<reference evidence="3 4" key="1">
    <citation type="submission" date="2022-05" db="EMBL/GenBank/DDBJ databases">
        <authorList>
            <consortium name="Genoscope - CEA"/>
            <person name="William W."/>
        </authorList>
    </citation>
    <scope>NUCLEOTIDE SEQUENCE [LARGE SCALE GENOMIC DNA]</scope>
</reference>
<keyword evidence="4" id="KW-1185">Reference proteome</keyword>
<feature type="non-terminal residue" evidence="3">
    <location>
        <position position="180"/>
    </location>
</feature>
<dbReference type="SMART" id="SM00409">
    <property type="entry name" value="IG"/>
    <property type="match status" value="1"/>
</dbReference>
<gene>
    <name evidence="3" type="ORF">PLOB_00003047</name>
</gene>
<feature type="non-terminal residue" evidence="3">
    <location>
        <position position="1"/>
    </location>
</feature>
<dbReference type="InterPro" id="IPR003599">
    <property type="entry name" value="Ig_sub"/>
</dbReference>
<dbReference type="InterPro" id="IPR007110">
    <property type="entry name" value="Ig-like_dom"/>
</dbReference>
<evidence type="ECO:0000256" key="1">
    <source>
        <dbReference type="ARBA" id="ARBA00023319"/>
    </source>
</evidence>
<dbReference type="Proteomes" id="UP001159405">
    <property type="component" value="Unassembled WGS sequence"/>
</dbReference>
<dbReference type="PANTHER" id="PTHR10075">
    <property type="entry name" value="BASIGIN RELATED"/>
    <property type="match status" value="1"/>
</dbReference>
<accession>A0ABN8QAT3</accession>
<organism evidence="3 4">
    <name type="scientific">Porites lobata</name>
    <dbReference type="NCBI Taxonomy" id="104759"/>
    <lineage>
        <taxon>Eukaryota</taxon>
        <taxon>Metazoa</taxon>
        <taxon>Cnidaria</taxon>
        <taxon>Anthozoa</taxon>
        <taxon>Hexacorallia</taxon>
        <taxon>Scleractinia</taxon>
        <taxon>Fungiina</taxon>
        <taxon>Poritidae</taxon>
        <taxon>Porites</taxon>
    </lineage>
</organism>
<protein>
    <recommendedName>
        <fullName evidence="2">Ig-like domain-containing protein</fullName>
    </recommendedName>
</protein>
<dbReference type="PROSITE" id="PS50835">
    <property type="entry name" value="IG_LIKE"/>
    <property type="match status" value="1"/>
</dbReference>
<keyword evidence="1" id="KW-0393">Immunoglobulin domain</keyword>
<dbReference type="SUPFAM" id="SSF48726">
    <property type="entry name" value="Immunoglobulin"/>
    <property type="match status" value="1"/>
</dbReference>
<dbReference type="InterPro" id="IPR036179">
    <property type="entry name" value="Ig-like_dom_sf"/>
</dbReference>
<dbReference type="InterPro" id="IPR013783">
    <property type="entry name" value="Ig-like_fold"/>
</dbReference>
<dbReference type="EMBL" id="CALNXK010000110">
    <property type="protein sequence ID" value="CAH3158186.1"/>
    <property type="molecule type" value="Genomic_DNA"/>
</dbReference>
<comment type="caution">
    <text evidence="3">The sequence shown here is derived from an EMBL/GenBank/DDBJ whole genome shotgun (WGS) entry which is preliminary data.</text>
</comment>
<dbReference type="Gene3D" id="2.60.40.10">
    <property type="entry name" value="Immunoglobulins"/>
    <property type="match status" value="1"/>
</dbReference>
<evidence type="ECO:0000313" key="3">
    <source>
        <dbReference type="EMBL" id="CAH3158186.1"/>
    </source>
</evidence>
<sequence length="180" mass="19457">PAKIINFVQEYKVAVQQSVTLHCQAEGFSEPTLTWSPCNNDCNTATLTIPEVLNDAVYTCTATNSEGSDSANASVVIAGKEINITLTIKDGDCSDERYLKSSLSKELSVTMWGVFANESNYRGTTVNHVRCGSVIVDLTLSFSALVTEKRILYILKDAAKDGKFGSFNVDASSNKGTQPE</sequence>